<keyword evidence="1" id="KW-0812">Transmembrane</keyword>
<name>A0A2X1XZ08_PHODM</name>
<feature type="transmembrane region" description="Helical" evidence="1">
    <location>
        <begin position="73"/>
        <end position="93"/>
    </location>
</feature>
<dbReference type="EMBL" id="UATL01000008">
    <property type="protein sequence ID" value="SPY46074.1"/>
    <property type="molecule type" value="Genomic_DNA"/>
</dbReference>
<evidence type="ECO:0000256" key="1">
    <source>
        <dbReference type="SAM" id="Phobius"/>
    </source>
</evidence>
<protein>
    <recommendedName>
        <fullName evidence="4">DUF2157 domain-containing protein</fullName>
    </recommendedName>
</protein>
<accession>A0A2X1XZ08</accession>
<feature type="transmembrane region" description="Helical" evidence="1">
    <location>
        <begin position="99"/>
        <end position="117"/>
    </location>
</feature>
<dbReference type="AlphaFoldDB" id="A0A2X1XZ08"/>
<evidence type="ECO:0000313" key="2">
    <source>
        <dbReference type="EMBL" id="SPY46074.1"/>
    </source>
</evidence>
<proteinExistence type="predicted"/>
<gene>
    <name evidence="2" type="ORF">NCTC11647_04420</name>
</gene>
<organism evidence="2 3">
    <name type="scientific">Photobacterium damselae</name>
    <dbReference type="NCBI Taxonomy" id="38293"/>
    <lineage>
        <taxon>Bacteria</taxon>
        <taxon>Pseudomonadati</taxon>
        <taxon>Pseudomonadota</taxon>
        <taxon>Gammaproteobacteria</taxon>
        <taxon>Vibrionales</taxon>
        <taxon>Vibrionaceae</taxon>
        <taxon>Photobacterium</taxon>
    </lineage>
</organism>
<evidence type="ECO:0008006" key="4">
    <source>
        <dbReference type="Google" id="ProtNLM"/>
    </source>
</evidence>
<dbReference type="Proteomes" id="UP000251647">
    <property type="component" value="Unassembled WGS sequence"/>
</dbReference>
<dbReference type="RefSeq" id="WP_036766495.1">
    <property type="nucleotide sequence ID" value="NZ_UATL01000008.1"/>
</dbReference>
<reference evidence="2 3" key="1">
    <citation type="submission" date="2018-06" db="EMBL/GenBank/DDBJ databases">
        <authorList>
            <consortium name="Pathogen Informatics"/>
            <person name="Doyle S."/>
        </authorList>
    </citation>
    <scope>NUCLEOTIDE SEQUENCE [LARGE SCALE GENOMIC DNA]</scope>
    <source>
        <strain evidence="2 3">NCTC11647</strain>
    </source>
</reference>
<sequence length="132" mass="14779">MTEKLGTLTAKIDALRAKGFSDDEINQLLSSAMPAEAPESPFNIGEIFNNGASKEEWNQQVDETEQLYIKQGAIFICFLGLAMLTLGIGRYFISLDVAKVISTIWLGFAVVSLAYFAPKNREKIKFFIKKRH</sequence>
<evidence type="ECO:0000313" key="3">
    <source>
        <dbReference type="Proteomes" id="UP000251647"/>
    </source>
</evidence>
<dbReference type="OrthoDB" id="5832087at2"/>
<keyword evidence="1" id="KW-1133">Transmembrane helix</keyword>
<keyword evidence="1" id="KW-0472">Membrane</keyword>